<protein>
    <submittedName>
        <fullName evidence="2">CRISPR system precrRNA processing endoribonuclease RAMP protein Cas6</fullName>
    </submittedName>
</protein>
<evidence type="ECO:0000313" key="2">
    <source>
        <dbReference type="EMBL" id="MBD1389275.1"/>
    </source>
</evidence>
<accession>A0A8J6R2Q4</accession>
<name>A0A8J6R2Q4_9GAMM</name>
<keyword evidence="3" id="KW-1185">Reference proteome</keyword>
<gene>
    <name evidence="2" type="primary">cas6</name>
    <name evidence="2" type="ORF">IC617_07550</name>
</gene>
<organism evidence="2 3">
    <name type="scientific">Neiella litorisoli</name>
    <dbReference type="NCBI Taxonomy" id="2771431"/>
    <lineage>
        <taxon>Bacteria</taxon>
        <taxon>Pseudomonadati</taxon>
        <taxon>Pseudomonadota</taxon>
        <taxon>Gammaproteobacteria</taxon>
        <taxon>Alteromonadales</taxon>
        <taxon>Echinimonadaceae</taxon>
        <taxon>Neiella</taxon>
    </lineage>
</organism>
<feature type="domain" description="CRISPR-associated protein Cas6 C-terminal" evidence="1">
    <location>
        <begin position="137"/>
        <end position="257"/>
    </location>
</feature>
<dbReference type="EMBL" id="JACXAF010000008">
    <property type="protein sequence ID" value="MBD1389275.1"/>
    <property type="molecule type" value="Genomic_DNA"/>
</dbReference>
<dbReference type="RefSeq" id="WP_191144380.1">
    <property type="nucleotide sequence ID" value="NZ_JACXAF010000008.1"/>
</dbReference>
<dbReference type="InterPro" id="IPR019267">
    <property type="entry name" value="CRISPR-assoc_Cas6_C"/>
</dbReference>
<dbReference type="Proteomes" id="UP000638014">
    <property type="component" value="Unassembled WGS sequence"/>
</dbReference>
<proteinExistence type="predicted"/>
<evidence type="ECO:0000259" key="1">
    <source>
        <dbReference type="Pfam" id="PF10040"/>
    </source>
</evidence>
<dbReference type="AlphaFoldDB" id="A0A8J6R2Q4"/>
<reference evidence="2" key="1">
    <citation type="submission" date="2020-09" db="EMBL/GenBank/DDBJ databases">
        <title>A novel bacterium of genus Neiella, isolated from South China Sea.</title>
        <authorList>
            <person name="Huang H."/>
            <person name="Mo K."/>
            <person name="Hu Y."/>
        </authorList>
    </citation>
    <scope>NUCLEOTIDE SEQUENCE</scope>
    <source>
        <strain evidence="2">HB171785</strain>
    </source>
</reference>
<sequence length="272" mass="30529">MAAHDKAFFDAWFTTKAPQQPLGFVIRPPETDALYFSAGDQLTFELILFGSANEVRDDFFASIWQWGALGLGPKRAPFKVVSIDAVLPGITQPIFLAGMPPLEEPPIASVGEWLDHDLHQLNWTPNSERVCLNVRALTRIVLKQENGKLLEAPSLDTFVSAIERRLQLLIRWYFDDDKQLFELIRQARPNLPESHLISSVQFSEWMRPQKSTGQDLPFGGLLGQWSYVGHVQAAIPWLILGKLLHVGSKSSFGLGQYDFSFAALAESYQMTG</sequence>
<evidence type="ECO:0000313" key="3">
    <source>
        <dbReference type="Proteomes" id="UP000638014"/>
    </source>
</evidence>
<dbReference type="Pfam" id="PF10040">
    <property type="entry name" value="CRISPR_Cas6"/>
    <property type="match status" value="1"/>
</dbReference>
<comment type="caution">
    <text evidence="2">The sequence shown here is derived from an EMBL/GenBank/DDBJ whole genome shotgun (WGS) entry which is preliminary data.</text>
</comment>